<feature type="compositionally biased region" description="Basic residues" evidence="11">
    <location>
        <begin position="464"/>
        <end position="478"/>
    </location>
</feature>
<reference evidence="14 15" key="1">
    <citation type="journal article" date="2019" name="Fungal Biol. Biotechnol.">
        <title>Draft genome sequence of fastidious pathogen Ceratobasidium theobromae, which causes vascular-streak dieback in Theobroma cacao.</title>
        <authorList>
            <person name="Ali S.S."/>
            <person name="Asman A."/>
            <person name="Shao J."/>
            <person name="Firmansyah A.P."/>
            <person name="Susilo A.W."/>
            <person name="Rosmana A."/>
            <person name="McMahon P."/>
            <person name="Junaid M."/>
            <person name="Guest D."/>
            <person name="Kheng T.Y."/>
            <person name="Meinhardt L.W."/>
            <person name="Bailey B.A."/>
        </authorList>
    </citation>
    <scope>NUCLEOTIDE SEQUENCE [LARGE SCALE GENOMIC DNA]</scope>
    <source>
        <strain evidence="14 15">CT2</strain>
    </source>
</reference>
<evidence type="ECO:0000256" key="4">
    <source>
        <dbReference type="ARBA" id="ARBA00022679"/>
    </source>
</evidence>
<dbReference type="Pfam" id="PF15458">
    <property type="entry name" value="NTR2"/>
    <property type="match status" value="1"/>
</dbReference>
<dbReference type="InterPro" id="IPR017892">
    <property type="entry name" value="Pkinase_C"/>
</dbReference>
<keyword evidence="2" id="KW-0723">Serine/threonine-protein kinase</keyword>
<dbReference type="PANTHER" id="PTHR24351">
    <property type="entry name" value="RIBOSOMAL PROTEIN S6 KINASE"/>
    <property type="match status" value="1"/>
</dbReference>
<name>A0A5N5QXL4_9AGAM</name>
<protein>
    <recommendedName>
        <fullName evidence="1">non-specific serine/threonine protein kinase</fullName>
        <ecNumber evidence="1">2.7.11.1</ecNumber>
    </recommendedName>
</protein>
<evidence type="ECO:0000256" key="10">
    <source>
        <dbReference type="PROSITE-ProRule" id="PRU10141"/>
    </source>
</evidence>
<accession>A0A5N5QXL4</accession>
<dbReference type="Proteomes" id="UP000383932">
    <property type="component" value="Unassembled WGS sequence"/>
</dbReference>
<dbReference type="GO" id="GO:0005524">
    <property type="term" value="F:ATP binding"/>
    <property type="evidence" value="ECO:0007669"/>
    <property type="project" value="UniProtKB-UniRule"/>
</dbReference>
<dbReference type="PROSITE" id="PS00108">
    <property type="entry name" value="PROTEIN_KINASE_ST"/>
    <property type="match status" value="1"/>
</dbReference>
<dbReference type="GO" id="GO:0004674">
    <property type="term" value="F:protein serine/threonine kinase activity"/>
    <property type="evidence" value="ECO:0007669"/>
    <property type="project" value="UniProtKB-KW"/>
</dbReference>
<dbReference type="GO" id="GO:0106310">
    <property type="term" value="F:protein serine kinase activity"/>
    <property type="evidence" value="ECO:0007669"/>
    <property type="project" value="RHEA"/>
</dbReference>
<dbReference type="GO" id="GO:0071008">
    <property type="term" value="C:U2-type post-mRNA release spliceosomal complex"/>
    <property type="evidence" value="ECO:0007669"/>
    <property type="project" value="InterPro"/>
</dbReference>
<keyword evidence="3" id="KW-0597">Phosphoprotein</keyword>
<dbReference type="SUPFAM" id="SSF56112">
    <property type="entry name" value="Protein kinase-like (PK-like)"/>
    <property type="match status" value="1"/>
</dbReference>
<dbReference type="SMART" id="SM00220">
    <property type="entry name" value="S_TKc"/>
    <property type="match status" value="1"/>
</dbReference>
<dbReference type="FunFam" id="1.10.510.10:FF:000008">
    <property type="entry name" value="Non-specific serine/threonine protein kinase"/>
    <property type="match status" value="1"/>
</dbReference>
<dbReference type="InterPro" id="IPR011009">
    <property type="entry name" value="Kinase-like_dom_sf"/>
</dbReference>
<evidence type="ECO:0000313" key="15">
    <source>
        <dbReference type="Proteomes" id="UP000383932"/>
    </source>
</evidence>
<organism evidence="14 15">
    <name type="scientific">Ceratobasidium theobromae</name>
    <dbReference type="NCBI Taxonomy" id="1582974"/>
    <lineage>
        <taxon>Eukaryota</taxon>
        <taxon>Fungi</taxon>
        <taxon>Dikarya</taxon>
        <taxon>Basidiomycota</taxon>
        <taxon>Agaricomycotina</taxon>
        <taxon>Agaricomycetes</taxon>
        <taxon>Cantharellales</taxon>
        <taxon>Ceratobasidiaceae</taxon>
        <taxon>Ceratobasidium</taxon>
    </lineage>
</organism>
<evidence type="ECO:0000313" key="14">
    <source>
        <dbReference type="EMBL" id="KAB5595926.1"/>
    </source>
</evidence>
<dbReference type="EC" id="2.7.11.1" evidence="1"/>
<feature type="region of interest" description="Disordered" evidence="11">
    <location>
        <begin position="190"/>
        <end position="242"/>
    </location>
</feature>
<sequence length="1399" mass="154253">MSDLPAPIFKRTKSRPNRARPPSPEAENGDKKEDSEQGTGAMGLVAKFKSKQKARAKPQSKLSFGQDEEDGGSEGGTPTPKVRKSKLANPAAIKMPDSLEQATITTRTSSGPVYNKAYLDELKAATMSAPAPAPGSQDIEMTLSIDEAEGAMVVDQTADVGDVFDMRPTEIPLSSAVIEAKKKRERIRVTGKTDAPQQDEFISLSVAKRDDDAYQGPHPESRLQREDDDLGEGDDDGAEYTGAHERIALGKKGRKEAERLRKAGMIEMIEDVEDDEETREWEMAQVRRGGSNNRAEIVEEKPVYKPHPIPAQTPVPALDPAVARLTQALTKLTTSHAGNTKTLTSLGDERTSLDQQEAKLRQLVTEAEDKRAWFSSFKEWMDSLADFLDEKFPKVEKIEEDFVSLLSERAEMLSKRRREDLGDDLSLFLGPPPTDLSTESSEMELVDDLGRTIPSSTAPQSPVRRARRTARQSRRTKRTGTSMHPDEGYSTDGSLGSDDENDFEVAVKKCRDRAVDVFEDVTAEEFRDPRKGVAKWFGKWRSEWAESYKGAWGALGVVGAWEMWCRVEICLWDPTVDRRTLDEFRWYKALHDFSRSAEEGGEAAEPTPDEDLVLSMVATAVIPRVAKVVEGGALDPYSAKHVKRLRDIAEQIEATVEADPAKINSLLKACITPFRKAVDEAQGQLAPYQAQGQLSAPTFDPESVPARARKYTGEKFGVGELIERLLGKVMLPVAESGWEVGGEGALRKAVANVPRPCVPPEVQWKCALFPAAALVAHNRLLRVSHIHRRSVSPSCVYPALLNMSGWKLGKSKSLFFCAISADLFPEIKEATGTSKSSLGTSPAPSSRSTTPTPGNPDPSGPVARNGLLLINVLAARGLTLPAGVTMPPAVDKALNSQQAQIAASVTSSSVSQRQQANKGHKTRDSMQRKQCWWLPYGLSPTRAFFSLTPISVVLEFDKNEVLIDALGGEIAAPVWMYQTNFDVSRSSEISLQIYLRSGSSVTAANGSDDMGKSDIFLGNIKLTPDFEFVGVKDEWHTLAGGPGQINVQVSYKQQLNNSLTIDSFDLLKVIGKGSFGKVMQVRKRDTSRIYALKTIRKAHIASRGEITHTLAERTVLAQVNNPFIVPLKFCFQSEAKLYLVLAFINGGELFHHLQREQRFNEERSRFYAAELLLALEHLHDFNVVYRDLKPENILLDYTGHIALCDFGLCKLNMTDSDTTNTFCGTPEYLAPELLLGKGYTKSVDWWTLGVLLYEMLTGLPPFYDENTNEMYRKILQDPLRFGDEIGSDARSLLTGLLTRDPAARLGVNGAEDIKKHPFFAKNIDFKKLVQKKIQPPFKPSVASAIDTSNFDDVFTSEAPLDSVVESSNLGQSVQDKFAGFSYDGRDANGNMVGGQSYVG</sequence>
<keyword evidence="14" id="KW-0238">DNA-binding</keyword>
<keyword evidence="7 10" id="KW-0067">ATP-binding</keyword>
<dbReference type="InterPro" id="IPR000961">
    <property type="entry name" value="AGC-kinase_C"/>
</dbReference>
<feature type="compositionally biased region" description="Low complexity" evidence="11">
    <location>
        <begin position="905"/>
        <end position="916"/>
    </location>
</feature>
<keyword evidence="4" id="KW-0808">Transferase</keyword>
<dbReference type="Gene3D" id="1.10.510.10">
    <property type="entry name" value="Transferase(Phosphotransferase) domain 1"/>
    <property type="match status" value="1"/>
</dbReference>
<keyword evidence="15" id="KW-1185">Reference proteome</keyword>
<feature type="domain" description="Protein kinase" evidence="12">
    <location>
        <begin position="1064"/>
        <end position="1319"/>
    </location>
</feature>
<evidence type="ECO:0000256" key="2">
    <source>
        <dbReference type="ARBA" id="ARBA00022527"/>
    </source>
</evidence>
<keyword evidence="6" id="KW-0418">Kinase</keyword>
<feature type="region of interest" description="Disordered" evidence="11">
    <location>
        <begin position="905"/>
        <end position="924"/>
    </location>
</feature>
<dbReference type="GO" id="GO:0000390">
    <property type="term" value="P:spliceosomal complex disassembly"/>
    <property type="evidence" value="ECO:0007669"/>
    <property type="project" value="InterPro"/>
</dbReference>
<dbReference type="Pfam" id="PF00433">
    <property type="entry name" value="Pkinase_C"/>
    <property type="match status" value="1"/>
</dbReference>
<dbReference type="InterPro" id="IPR017441">
    <property type="entry name" value="Protein_kinase_ATP_BS"/>
</dbReference>
<evidence type="ECO:0000259" key="12">
    <source>
        <dbReference type="PROSITE" id="PS50011"/>
    </source>
</evidence>
<feature type="region of interest" description="Disordered" evidence="11">
    <location>
        <begin position="832"/>
        <end position="861"/>
    </location>
</feature>
<gene>
    <name evidence="14" type="ORF">CTheo_690</name>
</gene>
<dbReference type="InterPro" id="IPR008271">
    <property type="entry name" value="Ser/Thr_kinase_AS"/>
</dbReference>
<comment type="caution">
    <text evidence="14">The sequence shown here is derived from an EMBL/GenBank/DDBJ whole genome shotgun (WGS) entry which is preliminary data.</text>
</comment>
<evidence type="ECO:0000256" key="3">
    <source>
        <dbReference type="ARBA" id="ARBA00022553"/>
    </source>
</evidence>
<evidence type="ECO:0000259" key="13">
    <source>
        <dbReference type="PROSITE" id="PS51285"/>
    </source>
</evidence>
<evidence type="ECO:0000256" key="6">
    <source>
        <dbReference type="ARBA" id="ARBA00022777"/>
    </source>
</evidence>
<comment type="catalytic activity">
    <reaction evidence="9">
        <text>L-seryl-[protein] + ATP = O-phospho-L-seryl-[protein] + ADP + H(+)</text>
        <dbReference type="Rhea" id="RHEA:17989"/>
        <dbReference type="Rhea" id="RHEA-COMP:9863"/>
        <dbReference type="Rhea" id="RHEA-COMP:11604"/>
        <dbReference type="ChEBI" id="CHEBI:15378"/>
        <dbReference type="ChEBI" id="CHEBI:29999"/>
        <dbReference type="ChEBI" id="CHEBI:30616"/>
        <dbReference type="ChEBI" id="CHEBI:83421"/>
        <dbReference type="ChEBI" id="CHEBI:456216"/>
        <dbReference type="EC" id="2.7.11.1"/>
    </reaction>
</comment>
<dbReference type="PROSITE" id="PS51285">
    <property type="entry name" value="AGC_KINASE_CTER"/>
    <property type="match status" value="1"/>
</dbReference>
<dbReference type="InterPro" id="IPR028211">
    <property type="entry name" value="Ntr2"/>
</dbReference>
<dbReference type="PROSITE" id="PS50011">
    <property type="entry name" value="PROTEIN_KINASE_DOM"/>
    <property type="match status" value="1"/>
</dbReference>
<feature type="region of interest" description="Disordered" evidence="11">
    <location>
        <begin position="451"/>
        <end position="498"/>
    </location>
</feature>
<dbReference type="CDD" id="cd11651">
    <property type="entry name" value="YPK1_N_like"/>
    <property type="match status" value="1"/>
</dbReference>
<evidence type="ECO:0000256" key="11">
    <source>
        <dbReference type="SAM" id="MobiDB-lite"/>
    </source>
</evidence>
<feature type="region of interest" description="Disordered" evidence="11">
    <location>
        <begin position="423"/>
        <end position="442"/>
    </location>
</feature>
<feature type="compositionally biased region" description="Low complexity" evidence="11">
    <location>
        <begin position="840"/>
        <end position="852"/>
    </location>
</feature>
<evidence type="ECO:0000256" key="5">
    <source>
        <dbReference type="ARBA" id="ARBA00022741"/>
    </source>
</evidence>
<dbReference type="SMART" id="SM00133">
    <property type="entry name" value="S_TK_X"/>
    <property type="match status" value="1"/>
</dbReference>
<dbReference type="OrthoDB" id="63267at2759"/>
<dbReference type="InterPro" id="IPR000719">
    <property type="entry name" value="Prot_kinase_dom"/>
</dbReference>
<proteinExistence type="predicted"/>
<feature type="binding site" evidence="10">
    <location>
        <position position="1097"/>
    </location>
    <ligand>
        <name>ATP</name>
        <dbReference type="ChEBI" id="CHEBI:30616"/>
    </ligand>
</feature>
<feature type="compositionally biased region" description="Basic residues" evidence="11">
    <location>
        <begin position="48"/>
        <end position="58"/>
    </location>
</feature>
<feature type="region of interest" description="Disordered" evidence="11">
    <location>
        <begin position="1"/>
        <end position="94"/>
    </location>
</feature>
<dbReference type="Pfam" id="PF00069">
    <property type="entry name" value="Pkinase"/>
    <property type="match status" value="1"/>
</dbReference>
<feature type="compositionally biased region" description="Acidic residues" evidence="11">
    <location>
        <begin position="226"/>
        <end position="238"/>
    </location>
</feature>
<dbReference type="GO" id="GO:0003677">
    <property type="term" value="F:DNA binding"/>
    <property type="evidence" value="ECO:0007669"/>
    <property type="project" value="UniProtKB-KW"/>
</dbReference>
<comment type="catalytic activity">
    <reaction evidence="8">
        <text>L-threonyl-[protein] + ATP = O-phospho-L-threonyl-[protein] + ADP + H(+)</text>
        <dbReference type="Rhea" id="RHEA:46608"/>
        <dbReference type="Rhea" id="RHEA-COMP:11060"/>
        <dbReference type="Rhea" id="RHEA-COMP:11605"/>
        <dbReference type="ChEBI" id="CHEBI:15378"/>
        <dbReference type="ChEBI" id="CHEBI:30013"/>
        <dbReference type="ChEBI" id="CHEBI:30616"/>
        <dbReference type="ChEBI" id="CHEBI:61977"/>
        <dbReference type="ChEBI" id="CHEBI:456216"/>
        <dbReference type="EC" id="2.7.11.1"/>
    </reaction>
</comment>
<dbReference type="PROSITE" id="PS00107">
    <property type="entry name" value="PROTEIN_KINASE_ATP"/>
    <property type="match status" value="1"/>
</dbReference>
<evidence type="ECO:0000256" key="9">
    <source>
        <dbReference type="ARBA" id="ARBA00048679"/>
    </source>
</evidence>
<evidence type="ECO:0000256" key="7">
    <source>
        <dbReference type="ARBA" id="ARBA00022840"/>
    </source>
</evidence>
<keyword evidence="5 10" id="KW-0547">Nucleotide-binding</keyword>
<evidence type="ECO:0000256" key="1">
    <source>
        <dbReference type="ARBA" id="ARBA00012513"/>
    </source>
</evidence>
<evidence type="ECO:0000256" key="8">
    <source>
        <dbReference type="ARBA" id="ARBA00047899"/>
    </source>
</evidence>
<dbReference type="FunFam" id="3.30.200.20:FF:000048">
    <property type="entry name" value="Non-specific serine/threonine protein kinase"/>
    <property type="match status" value="1"/>
</dbReference>
<dbReference type="EMBL" id="SSOP01000005">
    <property type="protein sequence ID" value="KAB5595926.1"/>
    <property type="molecule type" value="Genomic_DNA"/>
</dbReference>
<feature type="domain" description="AGC-kinase C-terminal" evidence="13">
    <location>
        <begin position="1321"/>
        <end position="1392"/>
    </location>
</feature>
<dbReference type="Gene3D" id="3.30.200.20">
    <property type="entry name" value="Phosphorylase Kinase, domain 1"/>
    <property type="match status" value="1"/>
</dbReference>